<name>A0A2P2P6G2_RHIMU</name>
<dbReference type="EMBL" id="GGEC01069874">
    <property type="protein sequence ID" value="MBX50358.1"/>
    <property type="molecule type" value="Transcribed_RNA"/>
</dbReference>
<protein>
    <submittedName>
        <fullName evidence="1">Uncharacterized protein</fullName>
    </submittedName>
</protein>
<evidence type="ECO:0000313" key="1">
    <source>
        <dbReference type="EMBL" id="MBX50358.1"/>
    </source>
</evidence>
<accession>A0A2P2P6G2</accession>
<dbReference type="AlphaFoldDB" id="A0A2P2P6G2"/>
<organism evidence="1">
    <name type="scientific">Rhizophora mucronata</name>
    <name type="common">Asiatic mangrove</name>
    <dbReference type="NCBI Taxonomy" id="61149"/>
    <lineage>
        <taxon>Eukaryota</taxon>
        <taxon>Viridiplantae</taxon>
        <taxon>Streptophyta</taxon>
        <taxon>Embryophyta</taxon>
        <taxon>Tracheophyta</taxon>
        <taxon>Spermatophyta</taxon>
        <taxon>Magnoliopsida</taxon>
        <taxon>eudicotyledons</taxon>
        <taxon>Gunneridae</taxon>
        <taxon>Pentapetalae</taxon>
        <taxon>rosids</taxon>
        <taxon>fabids</taxon>
        <taxon>Malpighiales</taxon>
        <taxon>Rhizophoraceae</taxon>
        <taxon>Rhizophora</taxon>
    </lineage>
</organism>
<proteinExistence type="predicted"/>
<sequence length="24" mass="2884">MVSTPKQQYKLDARFYIINNNNEP</sequence>
<reference evidence="1" key="1">
    <citation type="submission" date="2018-02" db="EMBL/GenBank/DDBJ databases">
        <title>Rhizophora mucronata_Transcriptome.</title>
        <authorList>
            <person name="Meera S.P."/>
            <person name="Sreeshan A."/>
            <person name="Augustine A."/>
        </authorList>
    </citation>
    <scope>NUCLEOTIDE SEQUENCE</scope>
    <source>
        <tissue evidence="1">Leaf</tissue>
    </source>
</reference>